<keyword evidence="6 7" id="KW-0862">Zinc</keyword>
<evidence type="ECO:0000256" key="6">
    <source>
        <dbReference type="ARBA" id="ARBA00022833"/>
    </source>
</evidence>
<keyword evidence="7" id="KW-0963">Cytoplasm</keyword>
<feature type="binding site" evidence="7">
    <location>
        <position position="182"/>
    </location>
    <ligand>
        <name>Zn(2+)</name>
        <dbReference type="ChEBI" id="CHEBI:29105"/>
        <note>catalytic</note>
    </ligand>
</feature>
<dbReference type="InterPro" id="IPR023091">
    <property type="entry name" value="MetalPrtase_cat_dom_sf_prd"/>
</dbReference>
<dbReference type="SUPFAM" id="SSF55486">
    <property type="entry name" value="Metalloproteases ('zincins'), catalytic domain"/>
    <property type="match status" value="1"/>
</dbReference>
<comment type="cofactor">
    <cofactor evidence="7">
        <name>Zn(2+)</name>
        <dbReference type="ChEBI" id="CHEBI:29105"/>
    </cofactor>
    <text evidence="7">Binds 1 zinc ion.</text>
</comment>
<organism evidence="8 9">
    <name type="scientific">Iodidimonas nitroreducens</name>
    <dbReference type="NCBI Taxonomy" id="1236968"/>
    <lineage>
        <taxon>Bacteria</taxon>
        <taxon>Pseudomonadati</taxon>
        <taxon>Pseudomonadota</taxon>
        <taxon>Alphaproteobacteria</taxon>
        <taxon>Iodidimonadales</taxon>
        <taxon>Iodidimonadaceae</taxon>
        <taxon>Iodidimonas</taxon>
    </lineage>
</organism>
<dbReference type="GO" id="GO:0008270">
    <property type="term" value="F:zinc ion binding"/>
    <property type="evidence" value="ECO:0007669"/>
    <property type="project" value="UniProtKB-UniRule"/>
</dbReference>
<keyword evidence="9" id="KW-1185">Reference proteome</keyword>
<proteinExistence type="inferred from homology"/>
<keyword evidence="4 7" id="KW-0255">Endonuclease</keyword>
<evidence type="ECO:0000256" key="2">
    <source>
        <dbReference type="ARBA" id="ARBA00022722"/>
    </source>
</evidence>
<dbReference type="GO" id="GO:0006364">
    <property type="term" value="P:rRNA processing"/>
    <property type="evidence" value="ECO:0007669"/>
    <property type="project" value="UniProtKB-UniRule"/>
</dbReference>
<dbReference type="RefSeq" id="WP_052371296.1">
    <property type="nucleotide sequence ID" value="NZ_BKCN01000001.1"/>
</dbReference>
<evidence type="ECO:0000256" key="1">
    <source>
        <dbReference type="ARBA" id="ARBA00010875"/>
    </source>
</evidence>
<evidence type="ECO:0000256" key="7">
    <source>
        <dbReference type="HAMAP-Rule" id="MF_00009"/>
    </source>
</evidence>
<dbReference type="EMBL" id="BKCN01000001">
    <property type="protein sequence ID" value="GER02539.1"/>
    <property type="molecule type" value="Genomic_DNA"/>
</dbReference>
<dbReference type="Proteomes" id="UP000324996">
    <property type="component" value="Unassembled WGS sequence"/>
</dbReference>
<evidence type="ECO:0000256" key="4">
    <source>
        <dbReference type="ARBA" id="ARBA00022759"/>
    </source>
</evidence>
<feature type="binding site" evidence="7">
    <location>
        <position position="186"/>
    </location>
    <ligand>
        <name>Zn(2+)</name>
        <dbReference type="ChEBI" id="CHEBI:29105"/>
        <note>catalytic</note>
    </ligand>
</feature>
<evidence type="ECO:0000256" key="3">
    <source>
        <dbReference type="ARBA" id="ARBA00022723"/>
    </source>
</evidence>
<dbReference type="GO" id="GO:0004521">
    <property type="term" value="F:RNA endonuclease activity"/>
    <property type="evidence" value="ECO:0007669"/>
    <property type="project" value="UniProtKB-UniRule"/>
</dbReference>
<dbReference type="Pfam" id="PF02130">
    <property type="entry name" value="YbeY"/>
    <property type="match status" value="1"/>
</dbReference>
<comment type="function">
    <text evidence="7">Single strand-specific metallo-endoribonuclease involved in late-stage 70S ribosome quality control and in maturation of the 3' terminus of the 16S rRNA.</text>
</comment>
<dbReference type="GO" id="GO:0005737">
    <property type="term" value="C:cytoplasm"/>
    <property type="evidence" value="ECO:0007669"/>
    <property type="project" value="UniProtKB-SubCell"/>
</dbReference>
<dbReference type="EC" id="3.1.-.-" evidence="7"/>
<accession>A0A5A7N632</accession>
<keyword evidence="3 7" id="KW-0479">Metal-binding</keyword>
<dbReference type="PANTHER" id="PTHR46986:SF1">
    <property type="entry name" value="ENDORIBONUCLEASE YBEY, CHLOROPLASTIC"/>
    <property type="match status" value="1"/>
</dbReference>
<comment type="subcellular location">
    <subcellularLocation>
        <location evidence="7">Cytoplasm</location>
    </subcellularLocation>
</comment>
<comment type="caution">
    <text evidence="8">The sequence shown here is derived from an EMBL/GenBank/DDBJ whole genome shotgun (WGS) entry which is preliminary data.</text>
</comment>
<evidence type="ECO:0000313" key="9">
    <source>
        <dbReference type="Proteomes" id="UP000324996"/>
    </source>
</evidence>
<protein>
    <recommendedName>
        <fullName evidence="7">Endoribonuclease YbeY</fullName>
        <ecNumber evidence="7">3.1.-.-</ecNumber>
    </recommendedName>
</protein>
<reference evidence="8 9" key="1">
    <citation type="submission" date="2019-09" db="EMBL/GenBank/DDBJ databases">
        <title>NBRP : Genome information of microbial organism related human and environment.</title>
        <authorList>
            <person name="Hattori M."/>
            <person name="Oshima K."/>
            <person name="Inaba H."/>
            <person name="Suda W."/>
            <person name="Sakamoto M."/>
            <person name="Iino T."/>
            <person name="Kitahara M."/>
            <person name="Oshida Y."/>
            <person name="Iida T."/>
            <person name="Kudo T."/>
            <person name="Itoh T."/>
            <person name="Ohkuma M."/>
        </authorList>
    </citation>
    <scope>NUCLEOTIDE SEQUENCE [LARGE SCALE GENOMIC DNA]</scope>
    <source>
        <strain evidence="8 9">Q-1</strain>
    </source>
</reference>
<gene>
    <name evidence="7 8" type="primary">ybeY</name>
    <name evidence="8" type="ORF">JCM17846_02210</name>
</gene>
<sequence>MPDDPSSPAGSGPVVAKDKILHTIIDGARIDVAITSGDWSIDRLPIAGQGPADGAPSPISLCHKAAKAALRGGIAGRPDLHSCLASLAPDQARGMMVELAVELADDQRVARLNADYRGKSGPTNVLSFPAFEADDLAAAFAATPPGMPLMLGDLILADGVMTAEALAQGKDFSDHLSHLVVHGVLHCLGYDHQEDDEASIMEALERRILADLGIADPYADTGPHDDKGRAGQ</sequence>
<dbReference type="InterPro" id="IPR002036">
    <property type="entry name" value="YbeY"/>
</dbReference>
<dbReference type="NCBIfam" id="TIGR00043">
    <property type="entry name" value="rRNA maturation RNase YbeY"/>
    <property type="match status" value="1"/>
</dbReference>
<name>A0A5A7N632_9PROT</name>
<evidence type="ECO:0000313" key="8">
    <source>
        <dbReference type="EMBL" id="GER02539.1"/>
    </source>
</evidence>
<dbReference type="HAMAP" id="MF_00009">
    <property type="entry name" value="Endoribonucl_YbeY"/>
    <property type="match status" value="1"/>
</dbReference>
<evidence type="ECO:0000256" key="5">
    <source>
        <dbReference type="ARBA" id="ARBA00022801"/>
    </source>
</evidence>
<dbReference type="Gene3D" id="3.40.390.30">
    <property type="entry name" value="Metalloproteases ('zincins'), catalytic domain"/>
    <property type="match status" value="1"/>
</dbReference>
<keyword evidence="5 7" id="KW-0378">Hydrolase</keyword>
<comment type="similarity">
    <text evidence="1 7">Belongs to the endoribonuclease YbeY family.</text>
</comment>
<feature type="binding site" evidence="7">
    <location>
        <position position="192"/>
    </location>
    <ligand>
        <name>Zn(2+)</name>
        <dbReference type="ChEBI" id="CHEBI:29105"/>
        <note>catalytic</note>
    </ligand>
</feature>
<dbReference type="AlphaFoldDB" id="A0A5A7N632"/>
<dbReference type="PANTHER" id="PTHR46986">
    <property type="entry name" value="ENDORIBONUCLEASE YBEY, CHLOROPLASTIC"/>
    <property type="match status" value="1"/>
</dbReference>
<keyword evidence="7" id="KW-0698">rRNA processing</keyword>
<dbReference type="GO" id="GO:0004222">
    <property type="term" value="F:metalloendopeptidase activity"/>
    <property type="evidence" value="ECO:0007669"/>
    <property type="project" value="InterPro"/>
</dbReference>
<keyword evidence="7" id="KW-0690">Ribosome biogenesis</keyword>
<keyword evidence="2 7" id="KW-0540">Nuclease</keyword>